<evidence type="ECO:0000256" key="4">
    <source>
        <dbReference type="ARBA" id="ARBA00022676"/>
    </source>
</evidence>
<keyword evidence="5 12" id="KW-0808">Transferase</keyword>
<comment type="subcellular location">
    <subcellularLocation>
        <location evidence="11">Endomembrane system</location>
        <topology evidence="11">Single-pass membrane protein</topology>
    </subcellularLocation>
    <subcellularLocation>
        <location evidence="12">Golgi apparatus</location>
        <location evidence="12">Golgi stack membrane</location>
        <topology evidence="12">Single-pass type II membrane protein</topology>
    </subcellularLocation>
    <subcellularLocation>
        <location evidence="1">Membrane</location>
        <topology evidence="1">Single-pass type II membrane protein</topology>
    </subcellularLocation>
</comment>
<evidence type="ECO:0000256" key="5">
    <source>
        <dbReference type="ARBA" id="ARBA00022679"/>
    </source>
</evidence>
<gene>
    <name evidence="16" type="ORF">BGZ97_005430</name>
</gene>
<evidence type="ECO:0000259" key="15">
    <source>
        <dbReference type="Pfam" id="PF17039"/>
    </source>
</evidence>
<protein>
    <recommendedName>
        <fullName evidence="12">Fucosyltransferase</fullName>
        <ecNumber evidence="12">2.4.1.-</ecNumber>
    </recommendedName>
</protein>
<dbReference type="InterPro" id="IPR001503">
    <property type="entry name" value="Glyco_trans_10"/>
</dbReference>
<dbReference type="FunFam" id="3.40.50.11660:FF:000002">
    <property type="entry name" value="Alpha-(1,3)-fucosyltransferase"/>
    <property type="match status" value="1"/>
</dbReference>
<organism evidence="16 17">
    <name type="scientific">Linnemannia gamsii</name>
    <dbReference type="NCBI Taxonomy" id="64522"/>
    <lineage>
        <taxon>Eukaryota</taxon>
        <taxon>Fungi</taxon>
        <taxon>Fungi incertae sedis</taxon>
        <taxon>Mucoromycota</taxon>
        <taxon>Mortierellomycotina</taxon>
        <taxon>Mortierellomycetes</taxon>
        <taxon>Mortierellales</taxon>
        <taxon>Mortierellaceae</taxon>
        <taxon>Linnemannia</taxon>
    </lineage>
</organism>
<comment type="pathway">
    <text evidence="2">Protein modification; protein glycosylation.</text>
</comment>
<dbReference type="PANTHER" id="PTHR11929:SF194">
    <property type="entry name" value="ALPHA-(1,3)-FUCOSYLTRANSFERASE 10"/>
    <property type="match status" value="1"/>
</dbReference>
<evidence type="ECO:0000256" key="3">
    <source>
        <dbReference type="ARBA" id="ARBA00008919"/>
    </source>
</evidence>
<evidence type="ECO:0000256" key="11">
    <source>
        <dbReference type="ARBA" id="ARBA00037847"/>
    </source>
</evidence>
<dbReference type="InterPro" id="IPR038577">
    <property type="entry name" value="GT10-like_C_sf"/>
</dbReference>
<proteinExistence type="inferred from homology"/>
<dbReference type="InterPro" id="IPR031481">
    <property type="entry name" value="Glyco_tran_10_N"/>
</dbReference>
<keyword evidence="9 12" id="KW-0472">Membrane</keyword>
<evidence type="ECO:0000256" key="12">
    <source>
        <dbReference type="RuleBase" id="RU003832"/>
    </source>
</evidence>
<keyword evidence="8 12" id="KW-1133">Transmembrane helix</keyword>
<dbReference type="InterPro" id="IPR055270">
    <property type="entry name" value="Glyco_tran_10_C"/>
</dbReference>
<evidence type="ECO:0000313" key="17">
    <source>
        <dbReference type="Proteomes" id="UP000823405"/>
    </source>
</evidence>
<keyword evidence="7" id="KW-0735">Signal-anchor</keyword>
<evidence type="ECO:0000256" key="6">
    <source>
        <dbReference type="ARBA" id="ARBA00022692"/>
    </source>
</evidence>
<keyword evidence="17" id="KW-1185">Reference proteome</keyword>
<dbReference type="PANTHER" id="PTHR11929">
    <property type="entry name" value="ALPHA- 1,3 -FUCOSYLTRANSFERASE"/>
    <property type="match status" value="1"/>
</dbReference>
<evidence type="ECO:0000256" key="8">
    <source>
        <dbReference type="ARBA" id="ARBA00022989"/>
    </source>
</evidence>
<keyword evidence="4 12" id="KW-0328">Glycosyltransferase</keyword>
<keyword evidence="6 12" id="KW-0812">Transmembrane</keyword>
<evidence type="ECO:0000313" key="16">
    <source>
        <dbReference type="EMBL" id="KAG0293040.1"/>
    </source>
</evidence>
<feature type="transmembrane region" description="Helical" evidence="12">
    <location>
        <begin position="370"/>
        <end position="392"/>
    </location>
</feature>
<evidence type="ECO:0000259" key="14">
    <source>
        <dbReference type="Pfam" id="PF00852"/>
    </source>
</evidence>
<dbReference type="Gene3D" id="3.40.50.11660">
    <property type="entry name" value="Glycosyl transferase family 10, C-terminal domain"/>
    <property type="match status" value="1"/>
</dbReference>
<evidence type="ECO:0000256" key="7">
    <source>
        <dbReference type="ARBA" id="ARBA00022968"/>
    </source>
</evidence>
<dbReference type="SUPFAM" id="SSF53756">
    <property type="entry name" value="UDP-Glycosyltransferase/glycogen phosphorylase"/>
    <property type="match status" value="1"/>
</dbReference>
<dbReference type="EC" id="2.4.1.-" evidence="12"/>
<feature type="domain" description="Fucosyltransferase C-terminal" evidence="14">
    <location>
        <begin position="157"/>
        <end position="299"/>
    </location>
</feature>
<comment type="similarity">
    <text evidence="3 12">Belongs to the glycosyltransferase 10 family.</text>
</comment>
<evidence type="ECO:0000256" key="9">
    <source>
        <dbReference type="ARBA" id="ARBA00023136"/>
    </source>
</evidence>
<comment type="caution">
    <text evidence="16">The sequence shown here is derived from an EMBL/GenBank/DDBJ whole genome shotgun (WGS) entry which is preliminary data.</text>
</comment>
<dbReference type="OrthoDB" id="427096at2759"/>
<dbReference type="EMBL" id="JAAAIN010002449">
    <property type="protein sequence ID" value="KAG0293040.1"/>
    <property type="molecule type" value="Genomic_DNA"/>
</dbReference>
<dbReference type="Pfam" id="PF00852">
    <property type="entry name" value="Glyco_transf_10"/>
    <property type="match status" value="1"/>
</dbReference>
<dbReference type="AlphaFoldDB" id="A0A9P6UGC1"/>
<dbReference type="Pfam" id="PF17039">
    <property type="entry name" value="Glyco_tran_10_N"/>
    <property type="match status" value="1"/>
</dbReference>
<keyword evidence="12" id="KW-0333">Golgi apparatus</keyword>
<name>A0A9P6UGC1_9FUNG</name>
<reference evidence="16" key="1">
    <citation type="journal article" date="2020" name="Fungal Divers.">
        <title>Resolving the Mortierellaceae phylogeny through synthesis of multi-gene phylogenetics and phylogenomics.</title>
        <authorList>
            <person name="Vandepol N."/>
            <person name="Liber J."/>
            <person name="Desiro A."/>
            <person name="Na H."/>
            <person name="Kennedy M."/>
            <person name="Barry K."/>
            <person name="Grigoriev I.V."/>
            <person name="Miller A.N."/>
            <person name="O'Donnell K."/>
            <person name="Stajich J.E."/>
            <person name="Bonito G."/>
        </authorList>
    </citation>
    <scope>NUCLEOTIDE SEQUENCE</scope>
    <source>
        <strain evidence="16">NVP60</strain>
    </source>
</reference>
<feature type="domain" description="Fucosyltransferase N-terminal" evidence="15">
    <location>
        <begin position="19"/>
        <end position="123"/>
    </location>
</feature>
<evidence type="ECO:0000256" key="1">
    <source>
        <dbReference type="ARBA" id="ARBA00004606"/>
    </source>
</evidence>
<evidence type="ECO:0000256" key="2">
    <source>
        <dbReference type="ARBA" id="ARBA00004922"/>
    </source>
</evidence>
<accession>A0A9P6UGC1</accession>
<dbReference type="GO" id="GO:0032580">
    <property type="term" value="C:Golgi cisterna membrane"/>
    <property type="evidence" value="ECO:0007669"/>
    <property type="project" value="UniProtKB-SubCell"/>
</dbReference>
<dbReference type="GO" id="GO:0046920">
    <property type="term" value="F:alpha-(1-&gt;3)-fucosyltransferase activity"/>
    <property type="evidence" value="ECO:0007669"/>
    <property type="project" value="TreeGrafter"/>
</dbReference>
<feature type="region of interest" description="Disordered" evidence="13">
    <location>
        <begin position="436"/>
        <end position="461"/>
    </location>
</feature>
<evidence type="ECO:0000256" key="10">
    <source>
        <dbReference type="ARBA" id="ARBA00023180"/>
    </source>
</evidence>
<evidence type="ECO:0000256" key="13">
    <source>
        <dbReference type="SAM" id="MobiDB-lite"/>
    </source>
</evidence>
<sequence length="505" mass="57802">MAEVTNIIQERQEQPKEYPILWWTKWFGQTIEEGQVVNYCGLPYTCKFTLDRTRYDETKVIIIHGMSFNPSDVPNLGDVKSGRKALVLNTLESPRDFQIKSQWTDIFTHLWSYSFNADFVQTYFRAGREEGSLIHSILAKPMYTIQEKNVLRKELAPVAWIVSSCTSTNGRHFYINQLLKYTKVDIYGHCMKNKDWPVHPDGRLYTEREVVGRYKFYLSIENSNCNDYVSEKIERPYSVGVVPILDGPKDYSRFLATNHSSLRLDDFATPEQLAHRILELDKDDTAYMKYLDYKDSAAPVEPLLSPDLLKTFDIPQGTWGPDEPGARCGVCKLAHDMAEGTYQFNPNKVIGPDMTCYFQKWSYISWGAEFYWWIIVLVVLGIFAGATILMTCRKSRRARRSLQVLKHNLMPSRCTISPRGIKSGFASINTTTTDGTASAKAITDNDHSGEGSSGSSSSGTVKLHIPMPVKEFAEWFQDKAMVDNGLETKRAQPQYLHDLQKYQRQ</sequence>
<keyword evidence="10" id="KW-0325">Glycoprotein</keyword>
<dbReference type="Proteomes" id="UP000823405">
    <property type="component" value="Unassembled WGS sequence"/>
</dbReference>